<dbReference type="Proteomes" id="UP000494260">
    <property type="component" value="Unassembled WGS sequence"/>
</dbReference>
<dbReference type="Gene3D" id="3.40.50.300">
    <property type="entry name" value="P-loop containing nucleotide triphosphate hydrolases"/>
    <property type="match status" value="1"/>
</dbReference>
<dbReference type="GO" id="GO:0051301">
    <property type="term" value="P:cell division"/>
    <property type="evidence" value="ECO:0007669"/>
    <property type="project" value="UniProtKB-KW"/>
</dbReference>
<dbReference type="SUPFAM" id="SSF52540">
    <property type="entry name" value="P-loop containing nucleoside triphosphate hydrolases"/>
    <property type="match status" value="1"/>
</dbReference>
<keyword evidence="1" id="KW-0131">Cell cycle</keyword>
<keyword evidence="1" id="KW-0132">Cell division</keyword>
<protein>
    <submittedName>
        <fullName evidence="1">Cell division protein ZipA</fullName>
    </submittedName>
</protein>
<accession>A0A6P2YWS5</accession>
<dbReference type="RefSeq" id="WP_217484333.1">
    <property type="nucleotide sequence ID" value="NZ_CABVQH010000029.1"/>
</dbReference>
<dbReference type="AlphaFoldDB" id="A0A6P2YWS5"/>
<dbReference type="EMBL" id="CABVQH010000029">
    <property type="protein sequence ID" value="VWD26801.1"/>
    <property type="molecule type" value="Genomic_DNA"/>
</dbReference>
<proteinExistence type="predicted"/>
<name>A0A6P2YWS5_BURL3</name>
<sequence>MTKGVTTALDLGEQNFMAVVHIVFGPQGAGKSTYARTLAASSGGTRFSIDEWMAQLYGPDLPSPIELNWLMERVQRCERQIWGTAEQIAKNGGNVVLDLGFMKARNRSAFAERARDAGISSELHFVTAPHDIRRGRVLTRNSEKGETFSFEVSPAMFDFMEKEFEAPTDPELASATVFNSHRPAA</sequence>
<dbReference type="InterPro" id="IPR027417">
    <property type="entry name" value="P-loop_NTPase"/>
</dbReference>
<gene>
    <name evidence="1" type="ORF">BLA18109_06351</name>
</gene>
<organism evidence="1 2">
    <name type="scientific">Burkholderia lata (strain ATCC 17760 / DSM 23089 / LMG 22485 / NCIMB 9086 / R18194 / 383)</name>
    <dbReference type="NCBI Taxonomy" id="482957"/>
    <lineage>
        <taxon>Bacteria</taxon>
        <taxon>Pseudomonadati</taxon>
        <taxon>Pseudomonadota</taxon>
        <taxon>Betaproteobacteria</taxon>
        <taxon>Burkholderiales</taxon>
        <taxon>Burkholderiaceae</taxon>
        <taxon>Burkholderia</taxon>
        <taxon>Burkholderia cepacia complex</taxon>
    </lineage>
</organism>
<dbReference type="Pfam" id="PF13671">
    <property type="entry name" value="AAA_33"/>
    <property type="match status" value="1"/>
</dbReference>
<reference evidence="1 2" key="1">
    <citation type="submission" date="2019-09" db="EMBL/GenBank/DDBJ databases">
        <authorList>
            <person name="Depoorter E."/>
        </authorList>
    </citation>
    <scope>NUCLEOTIDE SEQUENCE [LARGE SCALE GENOMIC DNA]</scope>
    <source>
        <strain evidence="1">R-18109</strain>
    </source>
</reference>
<evidence type="ECO:0000313" key="1">
    <source>
        <dbReference type="EMBL" id="VWD26801.1"/>
    </source>
</evidence>
<evidence type="ECO:0000313" key="2">
    <source>
        <dbReference type="Proteomes" id="UP000494260"/>
    </source>
</evidence>